<gene>
    <name evidence="2" type="ORF">LCGC14_1612890</name>
</gene>
<comment type="caution">
    <text evidence="2">The sequence shown here is derived from an EMBL/GenBank/DDBJ whole genome shotgun (WGS) entry which is preliminary data.</text>
</comment>
<accession>A0A0F9KNI0</accession>
<keyword evidence="1" id="KW-0175">Coiled coil</keyword>
<evidence type="ECO:0000313" key="2">
    <source>
        <dbReference type="EMBL" id="KKM23668.1"/>
    </source>
</evidence>
<name>A0A0F9KNI0_9ZZZZ</name>
<evidence type="ECO:0000256" key="1">
    <source>
        <dbReference type="SAM" id="Coils"/>
    </source>
</evidence>
<sequence>MLPEEFDLLSFREILLVIRADDDREKEAWRRTATLSTYMYNYGREHGKGWRNLEAYELFPGLYNRKTLRDAETAEQAMEAAIRQEGEFIAMVEKKQARLAREAAEAQKCSEKN</sequence>
<reference evidence="2" key="1">
    <citation type="journal article" date="2015" name="Nature">
        <title>Complex archaea that bridge the gap between prokaryotes and eukaryotes.</title>
        <authorList>
            <person name="Spang A."/>
            <person name="Saw J.H."/>
            <person name="Jorgensen S.L."/>
            <person name="Zaremba-Niedzwiedzka K."/>
            <person name="Martijn J."/>
            <person name="Lind A.E."/>
            <person name="van Eijk R."/>
            <person name="Schleper C."/>
            <person name="Guy L."/>
            <person name="Ettema T.J."/>
        </authorList>
    </citation>
    <scope>NUCLEOTIDE SEQUENCE</scope>
</reference>
<dbReference type="AlphaFoldDB" id="A0A0F9KNI0"/>
<dbReference type="EMBL" id="LAZR01013079">
    <property type="protein sequence ID" value="KKM23668.1"/>
    <property type="molecule type" value="Genomic_DNA"/>
</dbReference>
<feature type="coiled-coil region" evidence="1">
    <location>
        <begin position="64"/>
        <end position="112"/>
    </location>
</feature>
<protein>
    <submittedName>
        <fullName evidence="2">Uncharacterized protein</fullName>
    </submittedName>
</protein>
<proteinExistence type="predicted"/>
<organism evidence="2">
    <name type="scientific">marine sediment metagenome</name>
    <dbReference type="NCBI Taxonomy" id="412755"/>
    <lineage>
        <taxon>unclassified sequences</taxon>
        <taxon>metagenomes</taxon>
        <taxon>ecological metagenomes</taxon>
    </lineage>
</organism>